<protein>
    <recommendedName>
        <fullName evidence="3">Lipoprotein</fullName>
    </recommendedName>
</protein>
<organism evidence="1 2">
    <name type="scientific">Enterobacter vonholyi</name>
    <dbReference type="NCBI Taxonomy" id="2797505"/>
    <lineage>
        <taxon>Bacteria</taxon>
        <taxon>Pseudomonadati</taxon>
        <taxon>Pseudomonadota</taxon>
        <taxon>Gammaproteobacteria</taxon>
        <taxon>Enterobacterales</taxon>
        <taxon>Enterobacteriaceae</taxon>
        <taxon>Enterobacter</taxon>
    </lineage>
</organism>
<dbReference type="PROSITE" id="PS51257">
    <property type="entry name" value="PROKAR_LIPOPROTEIN"/>
    <property type="match status" value="1"/>
</dbReference>
<keyword evidence="2" id="KW-1185">Reference proteome</keyword>
<proteinExistence type="predicted"/>
<dbReference type="EMBL" id="JALLMC010000011">
    <property type="protein sequence ID" value="MEB6412248.1"/>
    <property type="molecule type" value="Genomic_DNA"/>
</dbReference>
<evidence type="ECO:0000313" key="1">
    <source>
        <dbReference type="EMBL" id="MEB6412248.1"/>
    </source>
</evidence>
<reference evidence="1 2" key="1">
    <citation type="submission" date="2022-04" db="EMBL/GenBank/DDBJ databases">
        <title>Whole genome surviellance of AMR bacteria from Assam, India: One Health Study.</title>
        <authorList>
            <person name="Mendem S.K."/>
            <person name="Rakshit O."/>
            <person name="Murugesan D."/>
            <person name="Shome R."/>
            <person name="Raisen C."/>
            <person name="Holmes M.A."/>
            <person name="Saikia K."/>
            <person name="Shome B.R."/>
        </authorList>
    </citation>
    <scope>NUCLEOTIDE SEQUENCE [LARGE SCALE GENOMIC DNA]</scope>
    <source>
        <strain evidence="1 2">MGG-11lp</strain>
    </source>
</reference>
<gene>
    <name evidence="1" type="ORF">MXM28_21485</name>
</gene>
<evidence type="ECO:0000313" key="2">
    <source>
        <dbReference type="Proteomes" id="UP001306510"/>
    </source>
</evidence>
<evidence type="ECO:0008006" key="3">
    <source>
        <dbReference type="Google" id="ProtNLM"/>
    </source>
</evidence>
<accession>A0ABU6E7P7</accession>
<name>A0ABU6E7P7_9ENTR</name>
<comment type="caution">
    <text evidence="1">The sequence shown here is derived from an EMBL/GenBank/DDBJ whole genome shotgun (WGS) entry which is preliminary data.</text>
</comment>
<dbReference type="Proteomes" id="UP001306510">
    <property type="component" value="Unassembled WGS sequence"/>
</dbReference>
<dbReference type="RefSeq" id="WP_064786160.1">
    <property type="nucleotide sequence ID" value="NZ_JALLMC010000011.1"/>
</dbReference>
<sequence>MKGLSLFSVGFIFLLAGCSMMTTEEERLKNCEAKGISKDTCYLVEKADRRQEKDQSDTRFHEQNLRVIKQMGLKGLGLPD</sequence>